<name>A0A6A6SPB3_9PLEO</name>
<protein>
    <submittedName>
        <fullName evidence="1">Uncharacterized protein</fullName>
    </submittedName>
</protein>
<keyword evidence="2" id="KW-1185">Reference proteome</keyword>
<reference evidence="1" key="1">
    <citation type="journal article" date="2020" name="Stud. Mycol.">
        <title>101 Dothideomycetes genomes: a test case for predicting lifestyles and emergence of pathogens.</title>
        <authorList>
            <person name="Haridas S."/>
            <person name="Albert R."/>
            <person name="Binder M."/>
            <person name="Bloem J."/>
            <person name="Labutti K."/>
            <person name="Salamov A."/>
            <person name="Andreopoulos B."/>
            <person name="Baker S."/>
            <person name="Barry K."/>
            <person name="Bills G."/>
            <person name="Bluhm B."/>
            <person name="Cannon C."/>
            <person name="Castanera R."/>
            <person name="Culley D."/>
            <person name="Daum C."/>
            <person name="Ezra D."/>
            <person name="Gonzalez J."/>
            <person name="Henrissat B."/>
            <person name="Kuo A."/>
            <person name="Liang C."/>
            <person name="Lipzen A."/>
            <person name="Lutzoni F."/>
            <person name="Magnuson J."/>
            <person name="Mondo S."/>
            <person name="Nolan M."/>
            <person name="Ohm R."/>
            <person name="Pangilinan J."/>
            <person name="Park H.-J."/>
            <person name="Ramirez L."/>
            <person name="Alfaro M."/>
            <person name="Sun H."/>
            <person name="Tritt A."/>
            <person name="Yoshinaga Y."/>
            <person name="Zwiers L.-H."/>
            <person name="Turgeon B."/>
            <person name="Goodwin S."/>
            <person name="Spatafora J."/>
            <person name="Crous P."/>
            <person name="Grigoriev I."/>
        </authorList>
    </citation>
    <scope>NUCLEOTIDE SEQUENCE</scope>
    <source>
        <strain evidence="1">CBS 122681</strain>
    </source>
</reference>
<accession>A0A6A6SPB3</accession>
<evidence type="ECO:0000313" key="2">
    <source>
        <dbReference type="Proteomes" id="UP000799324"/>
    </source>
</evidence>
<dbReference type="Proteomes" id="UP000799324">
    <property type="component" value="Unassembled WGS sequence"/>
</dbReference>
<proteinExistence type="predicted"/>
<organism evidence="1 2">
    <name type="scientific">Lophiostoma macrostomum CBS 122681</name>
    <dbReference type="NCBI Taxonomy" id="1314788"/>
    <lineage>
        <taxon>Eukaryota</taxon>
        <taxon>Fungi</taxon>
        <taxon>Dikarya</taxon>
        <taxon>Ascomycota</taxon>
        <taxon>Pezizomycotina</taxon>
        <taxon>Dothideomycetes</taxon>
        <taxon>Pleosporomycetidae</taxon>
        <taxon>Pleosporales</taxon>
        <taxon>Lophiostomataceae</taxon>
        <taxon>Lophiostoma</taxon>
    </lineage>
</organism>
<dbReference type="AlphaFoldDB" id="A0A6A6SPB3"/>
<gene>
    <name evidence="1" type="ORF">K491DRAFT_201562</name>
</gene>
<dbReference type="EMBL" id="MU004495">
    <property type="protein sequence ID" value="KAF2649362.1"/>
    <property type="molecule type" value="Genomic_DNA"/>
</dbReference>
<sequence>MSPACRRDLFLRPSRSASRPPQHFTKYTWQFLLRRPSCGLASILQHREGGEQPPDPGVATHTSAAAGKFSRWPAFWQYCSLAGTSLGSLLSCVGYEMLERQ</sequence>
<evidence type="ECO:0000313" key="1">
    <source>
        <dbReference type="EMBL" id="KAF2649362.1"/>
    </source>
</evidence>